<comment type="similarity">
    <text evidence="1">Belongs to the insulin family.</text>
</comment>
<dbReference type="AlphaFoldDB" id="A0A3Q3K1Z6"/>
<dbReference type="Gene3D" id="1.10.100.10">
    <property type="entry name" value="Insulin-like"/>
    <property type="match status" value="1"/>
</dbReference>
<evidence type="ECO:0000256" key="2">
    <source>
        <dbReference type="ARBA" id="ARBA00023157"/>
    </source>
</evidence>
<evidence type="ECO:0000259" key="4">
    <source>
        <dbReference type="SMART" id="SM00078"/>
    </source>
</evidence>
<dbReference type="PANTHER" id="PTHR46845">
    <property type="entry name" value="INSULIN-LIKE GROWTH FACTOR I"/>
    <property type="match status" value="1"/>
</dbReference>
<evidence type="ECO:0000313" key="5">
    <source>
        <dbReference type="Ensembl" id="ENSMALP00000027459.1"/>
    </source>
</evidence>
<dbReference type="GO" id="GO:0043066">
    <property type="term" value="P:negative regulation of apoptotic process"/>
    <property type="evidence" value="ECO:0007669"/>
    <property type="project" value="TreeGrafter"/>
</dbReference>
<accession>A0A3Q3K1Z6</accession>
<dbReference type="GO" id="GO:0005159">
    <property type="term" value="F:insulin-like growth factor receptor binding"/>
    <property type="evidence" value="ECO:0007669"/>
    <property type="project" value="TreeGrafter"/>
</dbReference>
<dbReference type="SMART" id="SM00078">
    <property type="entry name" value="IlGF"/>
    <property type="match status" value="1"/>
</dbReference>
<dbReference type="InterPro" id="IPR036438">
    <property type="entry name" value="Insulin-like_sf"/>
</dbReference>
<feature type="compositionally biased region" description="Polar residues" evidence="3">
    <location>
        <begin position="166"/>
        <end position="185"/>
    </location>
</feature>
<sequence>TCQVCCFVFCVRICVFYSIMCLAGWPVSSEAARLRCGSDLLSDLIFVCGDRGIYLGKGKWSGYGTRPRGKGIVDQCCRPAGCELQHLELYCAKPKSQQYTTAYPAMTTASHTTTQTAMQFEAVFQKRLLGHLGAPNSPKREAYRKTQPSLQQRSKVSSSHRRIKNTRSTTSRPPSALQRTMRSES</sequence>
<organism evidence="5 6">
    <name type="scientific">Monopterus albus</name>
    <name type="common">Swamp eel</name>
    <dbReference type="NCBI Taxonomy" id="43700"/>
    <lineage>
        <taxon>Eukaryota</taxon>
        <taxon>Metazoa</taxon>
        <taxon>Chordata</taxon>
        <taxon>Craniata</taxon>
        <taxon>Vertebrata</taxon>
        <taxon>Euteleostomi</taxon>
        <taxon>Actinopterygii</taxon>
        <taxon>Neopterygii</taxon>
        <taxon>Teleostei</taxon>
        <taxon>Neoteleostei</taxon>
        <taxon>Acanthomorphata</taxon>
        <taxon>Anabantaria</taxon>
        <taxon>Synbranchiformes</taxon>
        <taxon>Synbranchidae</taxon>
        <taxon>Monopterus</taxon>
    </lineage>
</organism>
<dbReference type="PANTHER" id="PTHR46845:SF2">
    <property type="entry name" value="INSULIN-LIKE GROWTH FACTOR 3"/>
    <property type="match status" value="1"/>
</dbReference>
<dbReference type="SUPFAM" id="SSF56994">
    <property type="entry name" value="Insulin-like"/>
    <property type="match status" value="1"/>
</dbReference>
<evidence type="ECO:0000256" key="3">
    <source>
        <dbReference type="SAM" id="MobiDB-lite"/>
    </source>
</evidence>
<feature type="compositionally biased region" description="Polar residues" evidence="3">
    <location>
        <begin position="146"/>
        <end position="157"/>
    </location>
</feature>
<keyword evidence="2" id="KW-1015">Disulfide bond</keyword>
<dbReference type="Ensembl" id="ENSMALT00000027963.1">
    <property type="protein sequence ID" value="ENSMALP00000027459.1"/>
    <property type="gene ID" value="ENSMALG00000019049.1"/>
</dbReference>
<evidence type="ECO:0000256" key="1">
    <source>
        <dbReference type="ARBA" id="ARBA00009034"/>
    </source>
</evidence>
<proteinExistence type="inferred from homology"/>
<dbReference type="GO" id="GO:0005615">
    <property type="term" value="C:extracellular space"/>
    <property type="evidence" value="ECO:0007669"/>
    <property type="project" value="TreeGrafter"/>
</dbReference>
<reference evidence="5" key="1">
    <citation type="submission" date="2025-08" db="UniProtKB">
        <authorList>
            <consortium name="Ensembl"/>
        </authorList>
    </citation>
    <scope>IDENTIFICATION</scope>
</reference>
<feature type="region of interest" description="Disordered" evidence="3">
    <location>
        <begin position="132"/>
        <end position="185"/>
    </location>
</feature>
<protein>
    <recommendedName>
        <fullName evidence="4">Insulin-like domain-containing protein</fullName>
    </recommendedName>
</protein>
<dbReference type="GO" id="GO:0008283">
    <property type="term" value="P:cell population proliferation"/>
    <property type="evidence" value="ECO:0007669"/>
    <property type="project" value="TreeGrafter"/>
</dbReference>
<dbReference type="GO" id="GO:0051897">
    <property type="term" value="P:positive regulation of phosphatidylinositol 3-kinase/protein kinase B signal transduction"/>
    <property type="evidence" value="ECO:0007669"/>
    <property type="project" value="TreeGrafter"/>
</dbReference>
<dbReference type="GO" id="GO:0005179">
    <property type="term" value="F:hormone activity"/>
    <property type="evidence" value="ECO:0007669"/>
    <property type="project" value="InterPro"/>
</dbReference>
<keyword evidence="6" id="KW-1185">Reference proteome</keyword>
<dbReference type="GO" id="GO:0048009">
    <property type="term" value="P:insulin-like growth factor receptor signaling pathway"/>
    <property type="evidence" value="ECO:0007669"/>
    <property type="project" value="TreeGrafter"/>
</dbReference>
<evidence type="ECO:0000313" key="6">
    <source>
        <dbReference type="Proteomes" id="UP000261600"/>
    </source>
</evidence>
<dbReference type="STRING" id="43700.ENSMALP00000027459"/>
<feature type="domain" description="Insulin-like" evidence="4">
    <location>
        <begin position="33"/>
        <end position="91"/>
    </location>
</feature>
<name>A0A3Q3K1Z6_MONAL</name>
<dbReference type="InterPro" id="IPR016179">
    <property type="entry name" value="Insulin-like"/>
</dbReference>
<dbReference type="Pfam" id="PF00049">
    <property type="entry name" value="Insulin"/>
    <property type="match status" value="1"/>
</dbReference>
<dbReference type="GO" id="GO:0008284">
    <property type="term" value="P:positive regulation of cell population proliferation"/>
    <property type="evidence" value="ECO:0007669"/>
    <property type="project" value="TreeGrafter"/>
</dbReference>
<dbReference type="Proteomes" id="UP000261600">
    <property type="component" value="Unplaced"/>
</dbReference>
<reference evidence="5" key="2">
    <citation type="submission" date="2025-09" db="UniProtKB">
        <authorList>
            <consortium name="Ensembl"/>
        </authorList>
    </citation>
    <scope>IDENTIFICATION</scope>
</reference>